<name>A0AAE4QP00_9LEPT</name>
<protein>
    <submittedName>
        <fullName evidence="1">Uncharacterized protein</fullName>
    </submittedName>
</protein>
<dbReference type="AlphaFoldDB" id="A0AAE4QP00"/>
<dbReference type="Proteomes" id="UP000232122">
    <property type="component" value="Unassembled WGS sequence"/>
</dbReference>
<accession>A0AAE4QP00</accession>
<organism evidence="1 2">
    <name type="scientific">Leptospira ellisii</name>
    <dbReference type="NCBI Taxonomy" id="2023197"/>
    <lineage>
        <taxon>Bacteria</taxon>
        <taxon>Pseudomonadati</taxon>
        <taxon>Spirochaetota</taxon>
        <taxon>Spirochaetia</taxon>
        <taxon>Leptospirales</taxon>
        <taxon>Leptospiraceae</taxon>
        <taxon>Leptospira</taxon>
    </lineage>
</organism>
<reference evidence="1 2" key="1">
    <citation type="journal article" date="2018" name="Microb. Genom.">
        <title>Deciphering the unexplored Leptospira diversity from soils uncovers genomic evolution to virulence.</title>
        <authorList>
            <person name="Thibeaux R."/>
            <person name="Iraola G."/>
            <person name="Ferres I."/>
            <person name="Bierque E."/>
            <person name="Girault D."/>
            <person name="Soupe-Gilbert M.E."/>
            <person name="Picardeau M."/>
            <person name="Goarant C."/>
        </authorList>
    </citation>
    <scope>NUCLEOTIDE SEQUENCE [LARGE SCALE GENOMIC DNA]</scope>
    <source>
        <strain evidence="1 2">ATI7-C-A5</strain>
    </source>
</reference>
<evidence type="ECO:0000313" key="1">
    <source>
        <dbReference type="EMBL" id="MDV6236291.1"/>
    </source>
</evidence>
<comment type="caution">
    <text evidence="1">The sequence shown here is derived from an EMBL/GenBank/DDBJ whole genome shotgun (WGS) entry which is preliminary data.</text>
</comment>
<proteinExistence type="predicted"/>
<sequence>MRGLRNLVRFPVPFFFKLRVVVFLFCCLQIPFDTKLFPQNGNDIRRERETAEPAESKPLLRVFPSFRREECDWAIRWDVCLQCLKLGRRYAQKIHFFASGPYREHGCYSDEEGFFLMEE</sequence>
<dbReference type="EMBL" id="NPEF02000013">
    <property type="protein sequence ID" value="MDV6236291.1"/>
    <property type="molecule type" value="Genomic_DNA"/>
</dbReference>
<gene>
    <name evidence="1" type="ORF">CH379_011710</name>
</gene>
<keyword evidence="2" id="KW-1185">Reference proteome</keyword>
<evidence type="ECO:0000313" key="2">
    <source>
        <dbReference type="Proteomes" id="UP000232122"/>
    </source>
</evidence>
<dbReference type="RefSeq" id="WP_243399285.1">
    <property type="nucleotide sequence ID" value="NZ_NPEF02000013.1"/>
</dbReference>